<dbReference type="PANTHER" id="PTHR10363">
    <property type="entry name" value="BLEOMYCIN HYDROLASE"/>
    <property type="match status" value="1"/>
</dbReference>
<sequence>MRRNNLWITALAFGLSLSAYGQGRQEGGISSGMLQEIKQAYKGTPADKAIHNAIAGNDINKLAINNDSKNNFDTYFSNKVNSKGITNQKSSGRCWLFTGLNVIRAQVIAKYNLPEFELSQNYNFFWDQLEKANLFLQGIIDTREKPINDKMVEWLFKNPIGDGGQFTGISDNLMKYGIVPSGVMVETYSSDNTSRMSNLIGLKLKEYGLELRDAKGSKPEAQAKRKTEMLGEIYRMLVLNLGEPPTKFTWTRKDASGKPVETKEYTPQSFYQEFVGEDLKNNYVMLMNDPSRDYYKLYEIDFDRHAYDGKNWTYVNLPIEDIKEMAIASIKDSTMMYFSCDVGKFFDRNRGVLDVNYYDYGSLMGTTFGMDKKQRIQTFASGSSHAMTLMAVDLDANGQPKKWMVENSWGPGANNGHLIMTDEWFNEYMFRLVVNKKFITDKVKEVLKQTPTRLPAWDPMFAEEE</sequence>
<dbReference type="RefSeq" id="WP_021862214.1">
    <property type="nucleotide sequence ID" value="NZ_CAJLBM010000060.1"/>
</dbReference>
<feature type="signal peptide" evidence="6">
    <location>
        <begin position="1"/>
        <end position="21"/>
    </location>
</feature>
<dbReference type="GO" id="GO:0070005">
    <property type="term" value="F:cysteine-type aminopeptidase activity"/>
    <property type="evidence" value="ECO:0007669"/>
    <property type="project" value="InterPro"/>
</dbReference>
<dbReference type="Proteomes" id="UP000195975">
    <property type="component" value="Unassembled WGS sequence"/>
</dbReference>
<keyword evidence="3 4" id="KW-0788">Thiol protease</keyword>
<evidence type="ECO:0000256" key="1">
    <source>
        <dbReference type="ARBA" id="ARBA00022670"/>
    </source>
</evidence>
<evidence type="ECO:0000256" key="5">
    <source>
        <dbReference type="PIRSR" id="PIRSR005700-1"/>
    </source>
</evidence>
<dbReference type="InterPro" id="IPR038765">
    <property type="entry name" value="Papain-like_cys_pep_sf"/>
</dbReference>
<dbReference type="GO" id="GO:0043418">
    <property type="term" value="P:homocysteine catabolic process"/>
    <property type="evidence" value="ECO:0007669"/>
    <property type="project" value="TreeGrafter"/>
</dbReference>
<dbReference type="PANTHER" id="PTHR10363:SF2">
    <property type="entry name" value="BLEOMYCIN HYDROLASE"/>
    <property type="match status" value="1"/>
</dbReference>
<dbReference type="EMBL" id="NFIJ01000015">
    <property type="protein sequence ID" value="OUO04189.1"/>
    <property type="molecule type" value="Genomic_DNA"/>
</dbReference>
<dbReference type="PIRSF" id="PIRSF005700">
    <property type="entry name" value="PepC"/>
    <property type="match status" value="1"/>
</dbReference>
<evidence type="ECO:0000256" key="6">
    <source>
        <dbReference type="SAM" id="SignalP"/>
    </source>
</evidence>
<dbReference type="AlphaFoldDB" id="A0A9Q5SPX3"/>
<dbReference type="PROSITE" id="PS00139">
    <property type="entry name" value="THIOL_PROTEASE_CYS"/>
    <property type="match status" value="1"/>
</dbReference>
<dbReference type="InterPro" id="IPR004134">
    <property type="entry name" value="Peptidase_C1B"/>
</dbReference>
<dbReference type="GO" id="GO:0005737">
    <property type="term" value="C:cytoplasm"/>
    <property type="evidence" value="ECO:0007669"/>
    <property type="project" value="TreeGrafter"/>
</dbReference>
<evidence type="ECO:0000256" key="2">
    <source>
        <dbReference type="ARBA" id="ARBA00022801"/>
    </source>
</evidence>
<evidence type="ECO:0000256" key="4">
    <source>
        <dbReference type="PIRNR" id="PIRNR005700"/>
    </source>
</evidence>
<feature type="chain" id="PRO_5040211665" description="Aminopeptidase" evidence="6">
    <location>
        <begin position="22"/>
        <end position="465"/>
    </location>
</feature>
<comment type="similarity">
    <text evidence="4">Belongs to the peptidase C1 family.</text>
</comment>
<evidence type="ECO:0000313" key="8">
    <source>
        <dbReference type="Proteomes" id="UP000195975"/>
    </source>
</evidence>
<protein>
    <recommendedName>
        <fullName evidence="4">Aminopeptidase</fullName>
    </recommendedName>
</protein>
<name>A0A9Q5SPX3_9BACT</name>
<keyword evidence="6" id="KW-0732">Signal</keyword>
<dbReference type="Pfam" id="PF03051">
    <property type="entry name" value="Peptidase_C1_2"/>
    <property type="match status" value="1"/>
</dbReference>
<feature type="active site" evidence="5">
    <location>
        <position position="385"/>
    </location>
</feature>
<keyword evidence="1 4" id="KW-0645">Protease</keyword>
<organism evidence="7 8">
    <name type="scientific">Parabacteroides johnsonii</name>
    <dbReference type="NCBI Taxonomy" id="387661"/>
    <lineage>
        <taxon>Bacteria</taxon>
        <taxon>Pseudomonadati</taxon>
        <taxon>Bacteroidota</taxon>
        <taxon>Bacteroidia</taxon>
        <taxon>Bacteroidales</taxon>
        <taxon>Tannerellaceae</taxon>
        <taxon>Parabacteroides</taxon>
    </lineage>
</organism>
<proteinExistence type="inferred from homology"/>
<evidence type="ECO:0000313" key="7">
    <source>
        <dbReference type="EMBL" id="OUO04189.1"/>
    </source>
</evidence>
<dbReference type="GO" id="GO:0009636">
    <property type="term" value="P:response to toxic substance"/>
    <property type="evidence" value="ECO:0007669"/>
    <property type="project" value="TreeGrafter"/>
</dbReference>
<dbReference type="Gene3D" id="3.90.70.10">
    <property type="entry name" value="Cysteine proteinases"/>
    <property type="match status" value="1"/>
</dbReference>
<evidence type="ECO:0000256" key="3">
    <source>
        <dbReference type="ARBA" id="ARBA00022807"/>
    </source>
</evidence>
<accession>A0A9Q5SPX3</accession>
<feature type="active site" evidence="5">
    <location>
        <position position="407"/>
    </location>
</feature>
<dbReference type="GO" id="GO:0006508">
    <property type="term" value="P:proteolysis"/>
    <property type="evidence" value="ECO:0007669"/>
    <property type="project" value="UniProtKB-KW"/>
</dbReference>
<dbReference type="SUPFAM" id="SSF54001">
    <property type="entry name" value="Cysteine proteinases"/>
    <property type="match status" value="1"/>
</dbReference>
<feature type="active site" evidence="5">
    <location>
        <position position="94"/>
    </location>
</feature>
<dbReference type="CDD" id="cd00585">
    <property type="entry name" value="Peptidase_C1B"/>
    <property type="match status" value="1"/>
</dbReference>
<keyword evidence="2 4" id="KW-0378">Hydrolase</keyword>
<keyword evidence="4 7" id="KW-0031">Aminopeptidase</keyword>
<gene>
    <name evidence="7" type="ORF">B5F96_13145</name>
</gene>
<comment type="caution">
    <text evidence="7">The sequence shown here is derived from an EMBL/GenBank/DDBJ whole genome shotgun (WGS) entry which is preliminary data.</text>
</comment>
<dbReference type="InterPro" id="IPR000169">
    <property type="entry name" value="Pept_cys_AS"/>
</dbReference>
<reference evidence="8" key="1">
    <citation type="submission" date="2017-04" db="EMBL/GenBank/DDBJ databases">
        <title>Function of individual gut microbiota members based on whole genome sequencing of pure cultures obtained from chicken caecum.</title>
        <authorList>
            <person name="Medvecky M."/>
            <person name="Cejkova D."/>
            <person name="Polansky O."/>
            <person name="Karasova D."/>
            <person name="Kubasova T."/>
            <person name="Cizek A."/>
            <person name="Rychlik I."/>
        </authorList>
    </citation>
    <scope>NUCLEOTIDE SEQUENCE [LARGE SCALE GENOMIC DNA]</scope>
    <source>
        <strain evidence="8">An42</strain>
    </source>
</reference>